<reference evidence="1 2" key="1">
    <citation type="submission" date="2020-02" db="EMBL/GenBank/DDBJ databases">
        <title>Fructobacillus sp. isolated from paper mulberry of Taiwan.</title>
        <authorList>
            <person name="Lin S.-T."/>
        </authorList>
    </citation>
    <scope>NUCLEOTIDE SEQUENCE [LARGE SCALE GENOMIC DNA]</scope>
    <source>
        <strain evidence="1 2">M2-14</strain>
    </source>
</reference>
<sequence>MFPVYVPETDSWKSDEVKLAEWNAQVKKQEENPQPDLQAQIADLYARQLQQEMKGL</sequence>
<organism evidence="1 2">
    <name type="scientific">Fructobacillus broussonetiae</name>
    <dbReference type="NCBI Taxonomy" id="2713173"/>
    <lineage>
        <taxon>Bacteria</taxon>
        <taxon>Bacillati</taxon>
        <taxon>Bacillota</taxon>
        <taxon>Bacilli</taxon>
        <taxon>Lactobacillales</taxon>
        <taxon>Lactobacillaceae</taxon>
        <taxon>Fructobacillus</taxon>
    </lineage>
</organism>
<evidence type="ECO:0000313" key="2">
    <source>
        <dbReference type="Proteomes" id="UP001519504"/>
    </source>
</evidence>
<comment type="caution">
    <text evidence="1">The sequence shown here is derived from an EMBL/GenBank/DDBJ whole genome shotgun (WGS) entry which is preliminary data.</text>
</comment>
<accession>A0ABS5QYX9</accession>
<name>A0ABS5QYX9_9LACO</name>
<evidence type="ECO:0000313" key="1">
    <source>
        <dbReference type="EMBL" id="MBS9338391.1"/>
    </source>
</evidence>
<protein>
    <submittedName>
        <fullName evidence="1">Uncharacterized protein</fullName>
    </submittedName>
</protein>
<dbReference type="RefSeq" id="WP_213808674.1">
    <property type="nucleotide sequence ID" value="NZ_JAAMFK010000002.1"/>
</dbReference>
<gene>
    <name evidence="1" type="ORF">G6R29_01910</name>
</gene>
<dbReference type="Proteomes" id="UP001519504">
    <property type="component" value="Unassembled WGS sequence"/>
</dbReference>
<dbReference type="EMBL" id="JAAMFK010000002">
    <property type="protein sequence ID" value="MBS9338391.1"/>
    <property type="molecule type" value="Genomic_DNA"/>
</dbReference>
<proteinExistence type="predicted"/>
<keyword evidence="2" id="KW-1185">Reference proteome</keyword>